<name>A0A382QJ45_9ZZZZ</name>
<dbReference type="InterPro" id="IPR002305">
    <property type="entry name" value="aa-tRNA-synth_Ic"/>
</dbReference>
<accession>A0A382QJ45</accession>
<evidence type="ECO:0000313" key="10">
    <source>
        <dbReference type="EMBL" id="SVC85553.1"/>
    </source>
</evidence>
<dbReference type="GO" id="GO:0005737">
    <property type="term" value="C:cytoplasm"/>
    <property type="evidence" value="ECO:0007669"/>
    <property type="project" value="TreeGrafter"/>
</dbReference>
<keyword evidence="5" id="KW-0547">Nucleotide-binding</keyword>
<gene>
    <name evidence="10" type="ORF">METZ01_LOCUS338407</name>
</gene>
<evidence type="ECO:0000256" key="5">
    <source>
        <dbReference type="ARBA" id="ARBA00022741"/>
    </source>
</evidence>
<protein>
    <recommendedName>
        <fullName evidence="2">tryptophan--tRNA ligase</fullName>
        <ecNumber evidence="2">6.1.1.2</ecNumber>
    </recommendedName>
    <alternativeName>
        <fullName evidence="9">Tryptophanyl-tRNA synthetase</fullName>
    </alternativeName>
</protein>
<dbReference type="InterPro" id="IPR002306">
    <property type="entry name" value="Trp-tRNA-ligase"/>
</dbReference>
<dbReference type="PRINTS" id="PR01039">
    <property type="entry name" value="TRNASYNTHTRP"/>
</dbReference>
<dbReference type="GO" id="GO:0005524">
    <property type="term" value="F:ATP binding"/>
    <property type="evidence" value="ECO:0007669"/>
    <property type="project" value="UniProtKB-KW"/>
</dbReference>
<dbReference type="Gene3D" id="3.40.50.620">
    <property type="entry name" value="HUPs"/>
    <property type="match status" value="1"/>
</dbReference>
<reference evidence="10" key="1">
    <citation type="submission" date="2018-05" db="EMBL/GenBank/DDBJ databases">
        <authorList>
            <person name="Lanie J.A."/>
            <person name="Ng W.-L."/>
            <person name="Kazmierczak K.M."/>
            <person name="Andrzejewski T.M."/>
            <person name="Davidsen T.M."/>
            <person name="Wayne K.J."/>
            <person name="Tettelin H."/>
            <person name="Glass J.I."/>
            <person name="Rusch D."/>
            <person name="Podicherti R."/>
            <person name="Tsui H.-C.T."/>
            <person name="Winkler M.E."/>
        </authorList>
    </citation>
    <scope>NUCLEOTIDE SEQUENCE</scope>
</reference>
<sequence length="273" mass="30138">MVDIDPWSSDVSTDYDRIIQQFGLESVSLSEIPNPSLHHRRDIIFAHRDLGNILQANAQGDPFGVMTGLMPSGQMHLGHKMVIDQVRWFQEQGADVTIAVADLEANATRGISLEECRKVALEEYVANYVAMGLDPARTHIYFQSMRPIVQRMGFTLGKRTNLSEFEAIYGFQGDTNLAHVQAPLVQAGDILHPQLDEYGGLRPIVVPVGVDQDPHLRLCRGLAGKTNWFNVNDRKNGGLRITVSVMDDNQSIVAGDKATTQSVFASIVDVLKG</sequence>
<dbReference type="GO" id="GO:0006436">
    <property type="term" value="P:tryptophanyl-tRNA aminoacylation"/>
    <property type="evidence" value="ECO:0007669"/>
    <property type="project" value="InterPro"/>
</dbReference>
<dbReference type="GO" id="GO:0004830">
    <property type="term" value="F:tryptophan-tRNA ligase activity"/>
    <property type="evidence" value="ECO:0007669"/>
    <property type="project" value="UniProtKB-EC"/>
</dbReference>
<evidence type="ECO:0000256" key="2">
    <source>
        <dbReference type="ARBA" id="ARBA00013161"/>
    </source>
</evidence>
<dbReference type="FunFam" id="3.40.50.620:FF:000207">
    <property type="entry name" value="Tryptophan--tRNA ligase"/>
    <property type="match status" value="1"/>
</dbReference>
<keyword evidence="6" id="KW-0067">ATP-binding</keyword>
<keyword evidence="4" id="KW-0436">Ligase</keyword>
<keyword evidence="7" id="KW-0648">Protein biosynthesis</keyword>
<feature type="non-terminal residue" evidence="10">
    <location>
        <position position="273"/>
    </location>
</feature>
<organism evidence="10">
    <name type="scientific">marine metagenome</name>
    <dbReference type="NCBI Taxonomy" id="408172"/>
    <lineage>
        <taxon>unclassified sequences</taxon>
        <taxon>metagenomes</taxon>
        <taxon>ecological metagenomes</taxon>
    </lineage>
</organism>
<evidence type="ECO:0000256" key="1">
    <source>
        <dbReference type="ARBA" id="ARBA00005594"/>
    </source>
</evidence>
<evidence type="ECO:0000256" key="6">
    <source>
        <dbReference type="ARBA" id="ARBA00022840"/>
    </source>
</evidence>
<evidence type="ECO:0000256" key="4">
    <source>
        <dbReference type="ARBA" id="ARBA00022598"/>
    </source>
</evidence>
<dbReference type="EMBL" id="UINC01114909">
    <property type="protein sequence ID" value="SVC85553.1"/>
    <property type="molecule type" value="Genomic_DNA"/>
</dbReference>
<dbReference type="Pfam" id="PF00579">
    <property type="entry name" value="tRNA-synt_1b"/>
    <property type="match status" value="1"/>
</dbReference>
<proteinExistence type="inferred from homology"/>
<dbReference type="InterPro" id="IPR014729">
    <property type="entry name" value="Rossmann-like_a/b/a_fold"/>
</dbReference>
<dbReference type="SUPFAM" id="SSF52374">
    <property type="entry name" value="Nucleotidylyl transferase"/>
    <property type="match status" value="1"/>
</dbReference>
<dbReference type="PANTHER" id="PTHR10055">
    <property type="entry name" value="TRYPTOPHANYL-TRNA SYNTHETASE"/>
    <property type="match status" value="1"/>
</dbReference>
<dbReference type="NCBIfam" id="NF008926">
    <property type="entry name" value="PRK12285.1-3"/>
    <property type="match status" value="1"/>
</dbReference>
<evidence type="ECO:0000256" key="8">
    <source>
        <dbReference type="ARBA" id="ARBA00023146"/>
    </source>
</evidence>
<comment type="similarity">
    <text evidence="1">Belongs to the class-I aminoacyl-tRNA synthetase family.</text>
</comment>
<dbReference type="PANTHER" id="PTHR10055:SF5">
    <property type="entry name" value="TRYPTOPHAN--TRNA LIGASE"/>
    <property type="match status" value="1"/>
</dbReference>
<evidence type="ECO:0000256" key="9">
    <source>
        <dbReference type="ARBA" id="ARBA00030268"/>
    </source>
</evidence>
<keyword evidence="8" id="KW-0030">Aminoacyl-tRNA synthetase</keyword>
<dbReference type="EC" id="6.1.1.2" evidence="2"/>
<evidence type="ECO:0000256" key="3">
    <source>
        <dbReference type="ARBA" id="ARBA00022490"/>
    </source>
</evidence>
<dbReference type="AlphaFoldDB" id="A0A382QJ45"/>
<keyword evidence="3" id="KW-0963">Cytoplasm</keyword>
<evidence type="ECO:0000256" key="7">
    <source>
        <dbReference type="ARBA" id="ARBA00022917"/>
    </source>
</evidence>